<dbReference type="Proteomes" id="UP001321473">
    <property type="component" value="Unassembled WGS sequence"/>
</dbReference>
<keyword evidence="2" id="KW-1185">Reference proteome</keyword>
<evidence type="ECO:0000313" key="1">
    <source>
        <dbReference type="EMBL" id="KAK8783515.1"/>
    </source>
</evidence>
<accession>A0AAQ4FA21</accession>
<organism evidence="1 2">
    <name type="scientific">Amblyomma americanum</name>
    <name type="common">Lone star tick</name>
    <dbReference type="NCBI Taxonomy" id="6943"/>
    <lineage>
        <taxon>Eukaryota</taxon>
        <taxon>Metazoa</taxon>
        <taxon>Ecdysozoa</taxon>
        <taxon>Arthropoda</taxon>
        <taxon>Chelicerata</taxon>
        <taxon>Arachnida</taxon>
        <taxon>Acari</taxon>
        <taxon>Parasitiformes</taxon>
        <taxon>Ixodida</taxon>
        <taxon>Ixodoidea</taxon>
        <taxon>Ixodidae</taxon>
        <taxon>Amblyomminae</taxon>
        <taxon>Amblyomma</taxon>
    </lineage>
</organism>
<comment type="caution">
    <text evidence="1">The sequence shown here is derived from an EMBL/GenBank/DDBJ whole genome shotgun (WGS) entry which is preliminary data.</text>
</comment>
<reference evidence="1 2" key="1">
    <citation type="journal article" date="2023" name="Arcadia Sci">
        <title>De novo assembly of a long-read Amblyomma americanum tick genome.</title>
        <authorList>
            <person name="Chou S."/>
            <person name="Poskanzer K.E."/>
            <person name="Rollins M."/>
            <person name="Thuy-Boun P.S."/>
        </authorList>
    </citation>
    <scope>NUCLEOTIDE SEQUENCE [LARGE SCALE GENOMIC DNA]</scope>
    <source>
        <strain evidence="1">F_SG_1</strain>
        <tissue evidence="1">Salivary glands</tissue>
    </source>
</reference>
<protein>
    <submittedName>
        <fullName evidence="1">Uncharacterized protein</fullName>
    </submittedName>
</protein>
<evidence type="ECO:0000313" key="2">
    <source>
        <dbReference type="Proteomes" id="UP001321473"/>
    </source>
</evidence>
<dbReference type="EMBL" id="JARKHS020005477">
    <property type="protein sequence ID" value="KAK8783515.1"/>
    <property type="molecule type" value="Genomic_DNA"/>
</dbReference>
<name>A0AAQ4FA21_AMBAM</name>
<dbReference type="AlphaFoldDB" id="A0AAQ4FA21"/>
<gene>
    <name evidence="1" type="ORF">V5799_010118</name>
</gene>
<sequence>MQRGFNVPATTELCPITAHPLINCLRFNATHFWRHARWFRSREQPLSEPGRVAYGVPPQVRFEHVLHLKFCFARSGALRPTSWPRTFLFLDSLVHKTCALRSIKCDGFRVAARRNGP</sequence>
<proteinExistence type="predicted"/>